<dbReference type="Pfam" id="PF04832">
    <property type="entry name" value="SOUL"/>
    <property type="match status" value="2"/>
</dbReference>
<dbReference type="PANTHER" id="PTHR11220">
    <property type="entry name" value="HEME-BINDING PROTEIN-RELATED"/>
    <property type="match status" value="1"/>
</dbReference>
<evidence type="ECO:0000313" key="4">
    <source>
        <dbReference type="Proteomes" id="UP000298416"/>
    </source>
</evidence>
<evidence type="ECO:0008006" key="5">
    <source>
        <dbReference type="Google" id="ProtNLM"/>
    </source>
</evidence>
<dbReference type="InterPro" id="IPR006917">
    <property type="entry name" value="SOUL_heme-bd"/>
</dbReference>
<evidence type="ECO:0000256" key="1">
    <source>
        <dbReference type="ARBA" id="ARBA00009817"/>
    </source>
</evidence>
<dbReference type="EMBL" id="PNBA02000013">
    <property type="protein sequence ID" value="KAG6403839.1"/>
    <property type="molecule type" value="Genomic_DNA"/>
</dbReference>
<name>A0A4D9AAS3_SALSN</name>
<protein>
    <recommendedName>
        <fullName evidence="5">Heme-binding-like protein At3g10130, chloroplastic</fullName>
    </recommendedName>
</protein>
<gene>
    <name evidence="2" type="ORF">SASPL_136068</name>
    <name evidence="3" type="ORF">SASPL_136072</name>
</gene>
<dbReference type="PANTHER" id="PTHR11220:SF54">
    <property type="entry name" value="OS02G0533200 PROTEIN"/>
    <property type="match status" value="1"/>
</dbReference>
<dbReference type="EMBL" id="PNBA02000013">
    <property type="protein sequence ID" value="KAG6403835.1"/>
    <property type="molecule type" value="Genomic_DNA"/>
</dbReference>
<reference evidence="3" key="1">
    <citation type="submission" date="2018-01" db="EMBL/GenBank/DDBJ databases">
        <authorList>
            <person name="Mao J.F."/>
        </authorList>
    </citation>
    <scope>NUCLEOTIDE SEQUENCE</scope>
    <source>
        <strain evidence="3">Huo1</strain>
        <tissue evidence="3">Leaf</tissue>
    </source>
</reference>
<dbReference type="STRING" id="180675.A0A4D9AAS3"/>
<dbReference type="Gene3D" id="3.20.80.10">
    <property type="entry name" value="Regulatory factor, effector binding domain"/>
    <property type="match status" value="2"/>
</dbReference>
<comment type="similarity">
    <text evidence="1">Belongs to the HEBP family.</text>
</comment>
<dbReference type="InterPro" id="IPR011256">
    <property type="entry name" value="Reg_factor_effector_dom_sf"/>
</dbReference>
<reference evidence="3" key="2">
    <citation type="submission" date="2020-08" db="EMBL/GenBank/DDBJ databases">
        <title>Plant Genome Project.</title>
        <authorList>
            <person name="Zhang R.-G."/>
        </authorList>
    </citation>
    <scope>NUCLEOTIDE SEQUENCE</scope>
    <source>
        <strain evidence="3">Huo1</strain>
        <tissue evidence="3">Leaf</tissue>
    </source>
</reference>
<evidence type="ECO:0000313" key="2">
    <source>
        <dbReference type="EMBL" id="KAG6403835.1"/>
    </source>
</evidence>
<sequence>MNLLSPSSIPAFQNPILKTMNSYSRPINSMAKTNDRAATSPLEARVSLVLALAAQTSSLSQRLLMDLATETGRYVFPSRRFESRNLEEALMSVPDIETVEFKVLKRNERYEIREVEFVIEFEHLVCFTIKCVLCLLFVIIPSLSLHFVPRGPNQSYFIAETTMPGKYGFDFAGASRSFNVLAEYLFGKNTKEKSMEMTTPGFTRRVGSEAEGEKMDMTTPVITRRVEDEDKWKMSFVMPSKYGSDLPLPKDSSVSIKEVPKRIVAVVAFSGFVTDDEVARRESRLWELLKKDQEYRVKDGASVEVAQYNPPFALLFNRRNEIALEVEKQA</sequence>
<accession>A0A4D9AAS3</accession>
<organism evidence="3">
    <name type="scientific">Salvia splendens</name>
    <name type="common">Scarlet sage</name>
    <dbReference type="NCBI Taxonomy" id="180675"/>
    <lineage>
        <taxon>Eukaryota</taxon>
        <taxon>Viridiplantae</taxon>
        <taxon>Streptophyta</taxon>
        <taxon>Embryophyta</taxon>
        <taxon>Tracheophyta</taxon>
        <taxon>Spermatophyta</taxon>
        <taxon>Magnoliopsida</taxon>
        <taxon>eudicotyledons</taxon>
        <taxon>Gunneridae</taxon>
        <taxon>Pentapetalae</taxon>
        <taxon>asterids</taxon>
        <taxon>lamiids</taxon>
        <taxon>Lamiales</taxon>
        <taxon>Lamiaceae</taxon>
        <taxon>Nepetoideae</taxon>
        <taxon>Mentheae</taxon>
        <taxon>Salviinae</taxon>
        <taxon>Salvia</taxon>
        <taxon>Salvia subgen. Calosphace</taxon>
        <taxon>core Calosphace</taxon>
    </lineage>
</organism>
<keyword evidence="4" id="KW-1185">Reference proteome</keyword>
<comment type="caution">
    <text evidence="3">The sequence shown here is derived from an EMBL/GenBank/DDBJ whole genome shotgun (WGS) entry which is preliminary data.</text>
</comment>
<dbReference type="SUPFAM" id="SSF55136">
    <property type="entry name" value="Probable bacterial effector-binding domain"/>
    <property type="match status" value="2"/>
</dbReference>
<evidence type="ECO:0000313" key="3">
    <source>
        <dbReference type="EMBL" id="KAG6403839.1"/>
    </source>
</evidence>
<dbReference type="Proteomes" id="UP000298416">
    <property type="component" value="Unassembled WGS sequence"/>
</dbReference>
<proteinExistence type="inferred from homology"/>
<dbReference type="AlphaFoldDB" id="A0A4D9AAS3"/>